<evidence type="ECO:0000259" key="8">
    <source>
        <dbReference type="Pfam" id="PF14824"/>
    </source>
</evidence>
<dbReference type="NCBIfam" id="TIGR01470">
    <property type="entry name" value="cysG_Nterm"/>
    <property type="match status" value="1"/>
</dbReference>
<dbReference type="Pfam" id="PF13241">
    <property type="entry name" value="NAD_binding_7"/>
    <property type="match status" value="1"/>
</dbReference>
<dbReference type="EC" id="1.3.1.76" evidence="2"/>
<dbReference type="InterPro" id="IPR028281">
    <property type="entry name" value="Sirohaem_synthase_central"/>
</dbReference>
<keyword evidence="10" id="KW-1185">Reference proteome</keyword>
<comment type="catalytic activity">
    <reaction evidence="6">
        <text>precorrin-2 + NAD(+) = sirohydrochlorin + NADH + 2 H(+)</text>
        <dbReference type="Rhea" id="RHEA:15613"/>
        <dbReference type="ChEBI" id="CHEBI:15378"/>
        <dbReference type="ChEBI" id="CHEBI:57540"/>
        <dbReference type="ChEBI" id="CHEBI:57945"/>
        <dbReference type="ChEBI" id="CHEBI:58351"/>
        <dbReference type="ChEBI" id="CHEBI:58827"/>
        <dbReference type="EC" id="1.3.1.76"/>
    </reaction>
</comment>
<dbReference type="Gene3D" id="3.40.50.720">
    <property type="entry name" value="NAD(P)-binding Rossmann-like Domain"/>
    <property type="match status" value="1"/>
</dbReference>
<dbReference type="InterPro" id="IPR028161">
    <property type="entry name" value="Met8-like"/>
</dbReference>
<sequence length="213" mass="23163">MDETLFPLFLRLNGRLCLLVAGGAEATRKGETLLAAGARLRILAHTLDAALDGAVRDGRAEWLRGPFDEGMLAGVWLVVSDSPDESLNARLHAATLERGIWLNVVDQPRFCTVIWPAVVERSPVTVAITTGGRAPALAGYIRRRIASVLPERLGPLAERLAEWRRAVPGGLAARGAFWKRLLDAGLAERFLNGDEAGAERMVREALRESPDEP</sequence>
<dbReference type="RefSeq" id="WP_420906641.1">
    <property type="nucleotide sequence ID" value="NZ_BAAFGK010000005.1"/>
</dbReference>
<comment type="caution">
    <text evidence="9">The sequence shown here is derived from an EMBL/GenBank/DDBJ whole genome shotgun (WGS) entry which is preliminary data.</text>
</comment>
<dbReference type="InterPro" id="IPR019478">
    <property type="entry name" value="Sirohaem_synthase_dimer_dom"/>
</dbReference>
<name>A0ABQ0CDG8_9PROT</name>
<reference evidence="9 10" key="1">
    <citation type="submission" date="2024-05" db="EMBL/GenBank/DDBJ databases">
        <authorList>
            <consortium name="Candidatus Magnetaquicoccaceae bacterium FCR-1 genome sequencing consortium"/>
            <person name="Shimoshige H."/>
            <person name="Shimamura S."/>
            <person name="Taoka A."/>
            <person name="Kobayashi H."/>
            <person name="Maekawa T."/>
        </authorList>
    </citation>
    <scope>NUCLEOTIDE SEQUENCE [LARGE SCALE GENOMIC DNA]</scope>
    <source>
        <strain evidence="9 10">FCR-1</strain>
    </source>
</reference>
<dbReference type="InterPro" id="IPR036291">
    <property type="entry name" value="NAD(P)-bd_dom_sf"/>
</dbReference>
<feature type="domain" description="Siroheme synthase central" evidence="8">
    <location>
        <begin position="122"/>
        <end position="147"/>
    </location>
</feature>
<keyword evidence="4" id="KW-0520">NAD</keyword>
<evidence type="ECO:0000256" key="6">
    <source>
        <dbReference type="ARBA" id="ARBA00047561"/>
    </source>
</evidence>
<evidence type="ECO:0000256" key="4">
    <source>
        <dbReference type="ARBA" id="ARBA00023027"/>
    </source>
</evidence>
<comment type="pathway">
    <text evidence="1">Porphyrin-containing compound metabolism; siroheme biosynthesis; sirohydrochlorin from precorrin-2: step 1/1.</text>
</comment>
<evidence type="ECO:0000256" key="2">
    <source>
        <dbReference type="ARBA" id="ARBA00012400"/>
    </source>
</evidence>
<feature type="domain" description="Sirohaem synthase dimerisation" evidence="7">
    <location>
        <begin position="152"/>
        <end position="206"/>
    </location>
</feature>
<organism evidence="9 10">
    <name type="scientific">Candidatus Magnetaquiglobus chichijimensis</name>
    <dbReference type="NCBI Taxonomy" id="3141448"/>
    <lineage>
        <taxon>Bacteria</taxon>
        <taxon>Pseudomonadati</taxon>
        <taxon>Pseudomonadota</taxon>
        <taxon>Magnetococcia</taxon>
        <taxon>Magnetococcales</taxon>
        <taxon>Candidatus Magnetaquicoccaceae</taxon>
        <taxon>Candidatus Magnetaquiglobus</taxon>
    </lineage>
</organism>
<accession>A0ABQ0CDG8</accession>
<keyword evidence="5" id="KW-0627">Porphyrin biosynthesis</keyword>
<dbReference type="Gene3D" id="1.10.8.210">
    <property type="entry name" value="Sirohaem synthase, dimerisation domain"/>
    <property type="match status" value="1"/>
</dbReference>
<dbReference type="SUPFAM" id="SSF75615">
    <property type="entry name" value="Siroheme synthase middle domains-like"/>
    <property type="match status" value="1"/>
</dbReference>
<evidence type="ECO:0000256" key="1">
    <source>
        <dbReference type="ARBA" id="ARBA00005010"/>
    </source>
</evidence>
<keyword evidence="3" id="KW-0560">Oxidoreductase</keyword>
<evidence type="ECO:0000256" key="3">
    <source>
        <dbReference type="ARBA" id="ARBA00023002"/>
    </source>
</evidence>
<protein>
    <recommendedName>
        <fullName evidence="2">precorrin-2 dehydrogenase</fullName>
        <ecNumber evidence="2">1.3.1.76</ecNumber>
    </recommendedName>
</protein>
<proteinExistence type="predicted"/>
<evidence type="ECO:0000313" key="9">
    <source>
        <dbReference type="EMBL" id="GAB0058924.1"/>
    </source>
</evidence>
<dbReference type="SUPFAM" id="SSF51735">
    <property type="entry name" value="NAD(P)-binding Rossmann-fold domains"/>
    <property type="match status" value="1"/>
</dbReference>
<reference evidence="9 10" key="2">
    <citation type="submission" date="2024-09" db="EMBL/GenBank/DDBJ databases">
        <title>Draft genome sequence of Candidatus Magnetaquicoccaceae bacterium FCR-1.</title>
        <authorList>
            <person name="Shimoshige H."/>
            <person name="Shimamura S."/>
            <person name="Taoka A."/>
            <person name="Kobayashi H."/>
            <person name="Maekawa T."/>
        </authorList>
    </citation>
    <scope>NUCLEOTIDE SEQUENCE [LARGE SCALE GENOMIC DNA]</scope>
    <source>
        <strain evidence="9 10">FCR-1</strain>
    </source>
</reference>
<dbReference type="Proteomes" id="UP001628193">
    <property type="component" value="Unassembled WGS sequence"/>
</dbReference>
<dbReference type="Pfam" id="PF10414">
    <property type="entry name" value="CysG_dimeriser"/>
    <property type="match status" value="1"/>
</dbReference>
<gene>
    <name evidence="9" type="primary">cysG_2</name>
    <name evidence="9" type="ORF">SIID45300_03284</name>
</gene>
<dbReference type="PANTHER" id="PTHR35330">
    <property type="entry name" value="SIROHEME BIOSYNTHESIS PROTEIN MET8"/>
    <property type="match status" value="1"/>
</dbReference>
<dbReference type="EMBL" id="BAAFGK010000005">
    <property type="protein sequence ID" value="GAB0058924.1"/>
    <property type="molecule type" value="Genomic_DNA"/>
</dbReference>
<dbReference type="InterPro" id="IPR006367">
    <property type="entry name" value="Sirohaem_synthase_N"/>
</dbReference>
<dbReference type="Pfam" id="PF14824">
    <property type="entry name" value="Sirohm_synth_M"/>
    <property type="match status" value="1"/>
</dbReference>
<dbReference type="PANTHER" id="PTHR35330:SF1">
    <property type="entry name" value="SIROHEME BIOSYNTHESIS PROTEIN MET8"/>
    <property type="match status" value="1"/>
</dbReference>
<dbReference type="InterPro" id="IPR037115">
    <property type="entry name" value="Sirohaem_synt_dimer_dom_sf"/>
</dbReference>
<evidence type="ECO:0000259" key="7">
    <source>
        <dbReference type="Pfam" id="PF10414"/>
    </source>
</evidence>
<evidence type="ECO:0000313" key="10">
    <source>
        <dbReference type="Proteomes" id="UP001628193"/>
    </source>
</evidence>
<dbReference type="Gene3D" id="3.30.160.110">
    <property type="entry name" value="Siroheme synthase, domain 2"/>
    <property type="match status" value="1"/>
</dbReference>
<evidence type="ECO:0000256" key="5">
    <source>
        <dbReference type="ARBA" id="ARBA00023244"/>
    </source>
</evidence>